<dbReference type="NCBIfam" id="TIGR01451">
    <property type="entry name" value="B_ant_repeat"/>
    <property type="match status" value="1"/>
</dbReference>
<name>A0A2U1ZZR1_9MICO</name>
<evidence type="ECO:0000313" key="4">
    <source>
        <dbReference type="Proteomes" id="UP000245166"/>
    </source>
</evidence>
<comment type="caution">
    <text evidence="3">The sequence shown here is derived from an EMBL/GenBank/DDBJ whole genome shotgun (WGS) entry which is preliminary data.</text>
</comment>
<organism evidence="3 4">
    <name type="scientific">Serinibacter arcticus</name>
    <dbReference type="NCBI Taxonomy" id="1655435"/>
    <lineage>
        <taxon>Bacteria</taxon>
        <taxon>Bacillati</taxon>
        <taxon>Actinomycetota</taxon>
        <taxon>Actinomycetes</taxon>
        <taxon>Micrococcales</taxon>
        <taxon>Beutenbergiaceae</taxon>
        <taxon>Serinibacter</taxon>
    </lineage>
</organism>
<dbReference type="InterPro" id="IPR013783">
    <property type="entry name" value="Ig-like_fold"/>
</dbReference>
<accession>A0A2U1ZZR1</accession>
<sequence length="187" mass="18854">METPEPPTSTTDTPTDPVAALSLDKQVSRVEDVNGNGVVDAGDRITYVFVVTNTGTVVLTDVSVDDPKLEALGITVRCDPTTLRPGASVTCEADSPYSITQADTTAGRVVNTASAVGDAPAGVVPPTPATDTVSTTIGSPVPLPVRPGLPVTGAHGVGLGLTALALLGVGGAMIVVRRRSEVTISRG</sequence>
<keyword evidence="1" id="KW-0812">Transmembrane</keyword>
<dbReference type="Pfam" id="PF24346">
    <property type="entry name" value="DUF7507"/>
    <property type="match status" value="1"/>
</dbReference>
<keyword evidence="4" id="KW-1185">Reference proteome</keyword>
<feature type="domain" description="DUF7507" evidence="2">
    <location>
        <begin position="23"/>
        <end position="123"/>
    </location>
</feature>
<keyword evidence="1" id="KW-1133">Transmembrane helix</keyword>
<dbReference type="InterPro" id="IPR055354">
    <property type="entry name" value="DUF7507"/>
</dbReference>
<dbReference type="InterPro" id="IPR047589">
    <property type="entry name" value="DUF11_rpt"/>
</dbReference>
<dbReference type="Proteomes" id="UP000245166">
    <property type="component" value="Unassembled WGS sequence"/>
</dbReference>
<evidence type="ECO:0000313" key="3">
    <source>
        <dbReference type="EMBL" id="PWD52402.1"/>
    </source>
</evidence>
<dbReference type="EMBL" id="PYHR01000002">
    <property type="protein sequence ID" value="PWD52402.1"/>
    <property type="molecule type" value="Genomic_DNA"/>
</dbReference>
<gene>
    <name evidence="3" type="ORF">C8046_06160</name>
</gene>
<dbReference type="GO" id="GO:0005975">
    <property type="term" value="P:carbohydrate metabolic process"/>
    <property type="evidence" value="ECO:0007669"/>
    <property type="project" value="UniProtKB-ARBA"/>
</dbReference>
<dbReference type="AlphaFoldDB" id="A0A2U1ZZR1"/>
<reference evidence="3 4" key="1">
    <citation type="submission" date="2018-03" db="EMBL/GenBank/DDBJ databases">
        <title>Genome assembly of novel Miniimonas species PCH200.</title>
        <authorList>
            <person name="Thakur V."/>
            <person name="Kumar V."/>
            <person name="Singh D."/>
        </authorList>
    </citation>
    <scope>NUCLEOTIDE SEQUENCE [LARGE SCALE GENOMIC DNA]</scope>
    <source>
        <strain evidence="3 4">PCH200</strain>
    </source>
</reference>
<proteinExistence type="predicted"/>
<evidence type="ECO:0000259" key="2">
    <source>
        <dbReference type="Pfam" id="PF24346"/>
    </source>
</evidence>
<keyword evidence="1" id="KW-0472">Membrane</keyword>
<feature type="transmembrane region" description="Helical" evidence="1">
    <location>
        <begin position="156"/>
        <end position="176"/>
    </location>
</feature>
<protein>
    <recommendedName>
        <fullName evidence="2">DUF7507 domain-containing protein</fullName>
    </recommendedName>
</protein>
<dbReference type="Gene3D" id="2.60.40.10">
    <property type="entry name" value="Immunoglobulins"/>
    <property type="match status" value="1"/>
</dbReference>
<evidence type="ECO:0000256" key="1">
    <source>
        <dbReference type="SAM" id="Phobius"/>
    </source>
</evidence>